<evidence type="ECO:0000313" key="2">
    <source>
        <dbReference type="EMBL" id="MBB5623475.1"/>
    </source>
</evidence>
<feature type="transmembrane region" description="Helical" evidence="1">
    <location>
        <begin position="190"/>
        <end position="210"/>
    </location>
</feature>
<dbReference type="PROSITE" id="PS51257">
    <property type="entry name" value="PROKAR_LIPOPROTEIN"/>
    <property type="match status" value="1"/>
</dbReference>
<feature type="transmembrane region" description="Helical" evidence="1">
    <location>
        <begin position="330"/>
        <end position="355"/>
    </location>
</feature>
<evidence type="ECO:0000256" key="1">
    <source>
        <dbReference type="SAM" id="Phobius"/>
    </source>
</evidence>
<feature type="transmembrane region" description="Helical" evidence="1">
    <location>
        <begin position="12"/>
        <end position="38"/>
    </location>
</feature>
<keyword evidence="1" id="KW-1133">Transmembrane helix</keyword>
<evidence type="ECO:0000313" key="3">
    <source>
        <dbReference type="Proteomes" id="UP000537718"/>
    </source>
</evidence>
<dbReference type="InterPro" id="IPR005625">
    <property type="entry name" value="PepSY-ass_TM"/>
</dbReference>
<protein>
    <submittedName>
        <fullName evidence="2">Putative iron-regulated membrane protein</fullName>
    </submittedName>
</protein>
<dbReference type="Proteomes" id="UP000537718">
    <property type="component" value="Unassembled WGS sequence"/>
</dbReference>
<feature type="transmembrane region" description="Helical" evidence="1">
    <location>
        <begin position="140"/>
        <end position="160"/>
    </location>
</feature>
<dbReference type="RefSeq" id="WP_183869572.1">
    <property type="nucleotide sequence ID" value="NZ_JACHCF010000013.1"/>
</dbReference>
<dbReference type="AlphaFoldDB" id="A0A7W8YXR2"/>
<proteinExistence type="predicted"/>
<comment type="caution">
    <text evidence="2">The sequence shown here is derived from an EMBL/GenBank/DDBJ whole genome shotgun (WGS) entry which is preliminary data.</text>
</comment>
<keyword evidence="1" id="KW-0472">Membrane</keyword>
<reference evidence="2 3" key="1">
    <citation type="submission" date="2020-08" db="EMBL/GenBank/DDBJ databases">
        <title>Genomic Encyclopedia of Type Strains, Phase IV (KMG-V): Genome sequencing to study the core and pangenomes of soil and plant-associated prokaryotes.</title>
        <authorList>
            <person name="Whitman W."/>
        </authorList>
    </citation>
    <scope>NUCLEOTIDE SEQUENCE [LARGE SCALE GENOMIC DNA]</scope>
    <source>
        <strain evidence="2 3">MP7CTX6</strain>
    </source>
</reference>
<dbReference type="PANTHER" id="PTHR34219">
    <property type="entry name" value="IRON-REGULATED INNER MEMBRANE PROTEIN-RELATED"/>
    <property type="match status" value="1"/>
</dbReference>
<sequence>MKLNKKFKQAVGLIHLWLGLFTGIIVVIIGITGCMYVFEQEIRDYLQKDYAFVPVQQRQQAGLAKLLEVFEKIAPGQKVTGIEINNTAPNATVSLTTSKHHVYYLNPYNGKLVKKTKPDFLVTVEDIHTSLLLGDTGKFIIRWSVVIFVIMLISGLILWFPGQMRLIKQAVTIKWGASFKRVNYDLHNVLGFYASGILLVSALSGLYFGFKEVKTAVSFFSGSKLTEGVKAAPVRQPVIAETIPEHYERIYRQAIVQYPGAVLTNLSIRKDGNLRLRLNYPAEWARKRNTFFYSPENGQLIRYKLYKDFNRADWIEAGNYNLHTGQMFGLFGKIVATIVSLIAAGLPITGFIIWLKRGKKKKLKKQRF</sequence>
<keyword evidence="1" id="KW-0812">Transmembrane</keyword>
<name>A0A7W8YXR2_9SPHI</name>
<dbReference type="Pfam" id="PF03929">
    <property type="entry name" value="PepSY_TM"/>
    <property type="match status" value="1"/>
</dbReference>
<organism evidence="2 3">
    <name type="scientific">Pedobacter cryoconitis</name>
    <dbReference type="NCBI Taxonomy" id="188932"/>
    <lineage>
        <taxon>Bacteria</taxon>
        <taxon>Pseudomonadati</taxon>
        <taxon>Bacteroidota</taxon>
        <taxon>Sphingobacteriia</taxon>
        <taxon>Sphingobacteriales</taxon>
        <taxon>Sphingobacteriaceae</taxon>
        <taxon>Pedobacter</taxon>
    </lineage>
</organism>
<gene>
    <name evidence="2" type="ORF">HDE69_004561</name>
</gene>
<accession>A0A7W8YXR2</accession>
<dbReference type="PANTHER" id="PTHR34219:SF3">
    <property type="entry name" value="BLL7967 PROTEIN"/>
    <property type="match status" value="1"/>
</dbReference>
<dbReference type="EMBL" id="JACHCF010000013">
    <property type="protein sequence ID" value="MBB5623475.1"/>
    <property type="molecule type" value="Genomic_DNA"/>
</dbReference>